<dbReference type="SMART" id="SM01197">
    <property type="entry name" value="FANCL_C"/>
    <property type="match status" value="1"/>
</dbReference>
<dbReference type="CDD" id="cd16490">
    <property type="entry name" value="RING-CH-C4HC3_FANCL"/>
    <property type="match status" value="1"/>
</dbReference>
<dbReference type="GO" id="GO:0061630">
    <property type="term" value="F:ubiquitin protein ligase activity"/>
    <property type="evidence" value="ECO:0007669"/>
    <property type="project" value="TreeGrafter"/>
</dbReference>
<dbReference type="GO" id="GO:0006513">
    <property type="term" value="P:protein monoubiquitination"/>
    <property type="evidence" value="ECO:0007669"/>
    <property type="project" value="TreeGrafter"/>
</dbReference>
<dbReference type="InterPro" id="IPR001841">
    <property type="entry name" value="Znf_RING"/>
</dbReference>
<dbReference type="STRING" id="1257118.L8HG57"/>
<dbReference type="InterPro" id="IPR043898">
    <property type="entry name" value="FANCL_d2"/>
</dbReference>
<dbReference type="CDD" id="cd23831">
    <property type="entry name" value="DRWD-N_FANCL"/>
    <property type="match status" value="1"/>
</dbReference>
<dbReference type="GeneID" id="14924408"/>
<dbReference type="PANTHER" id="PTHR13206:SF0">
    <property type="entry name" value="E3 UBIQUITIN-PROTEIN LIGASE FANCL"/>
    <property type="match status" value="1"/>
</dbReference>
<dbReference type="Pfam" id="PF11793">
    <property type="entry name" value="FANCL_C"/>
    <property type="match status" value="1"/>
</dbReference>
<dbReference type="InterPro" id="IPR044037">
    <property type="entry name" value="FANCL_d3"/>
</dbReference>
<dbReference type="Proteomes" id="UP000011083">
    <property type="component" value="Unassembled WGS sequence"/>
</dbReference>
<keyword evidence="1" id="KW-0479">Metal-binding</keyword>
<keyword evidence="1" id="KW-0862">Zinc</keyword>
<feature type="domain" description="RING-type" evidence="2">
    <location>
        <begin position="302"/>
        <end position="358"/>
    </location>
</feature>
<dbReference type="Gene3D" id="3.10.110.10">
    <property type="entry name" value="Ubiquitin Conjugating Enzyme"/>
    <property type="match status" value="1"/>
</dbReference>
<keyword evidence="1" id="KW-0863">Zinc-finger</keyword>
<dbReference type="InterPro" id="IPR026850">
    <property type="entry name" value="FANCL_C"/>
</dbReference>
<dbReference type="GO" id="GO:0008270">
    <property type="term" value="F:zinc ion binding"/>
    <property type="evidence" value="ECO:0007669"/>
    <property type="project" value="UniProtKB-KW"/>
</dbReference>
<dbReference type="GO" id="GO:0043240">
    <property type="term" value="C:Fanconi anaemia nuclear complex"/>
    <property type="evidence" value="ECO:0007669"/>
    <property type="project" value="InterPro"/>
</dbReference>
<dbReference type="CDD" id="cd23832">
    <property type="entry name" value="DRWD-C_FANCL"/>
    <property type="match status" value="1"/>
</dbReference>
<reference evidence="3 4" key="1">
    <citation type="journal article" date="2013" name="Genome Biol.">
        <title>Genome of Acanthamoeba castellanii highlights extensive lateral gene transfer and early evolution of tyrosine kinase signaling.</title>
        <authorList>
            <person name="Clarke M."/>
            <person name="Lohan A.J."/>
            <person name="Liu B."/>
            <person name="Lagkouvardos I."/>
            <person name="Roy S."/>
            <person name="Zafar N."/>
            <person name="Bertelli C."/>
            <person name="Schilde C."/>
            <person name="Kianianmomeni A."/>
            <person name="Burglin T.R."/>
            <person name="Frech C."/>
            <person name="Turcotte B."/>
            <person name="Kopec K.O."/>
            <person name="Synnott J.M."/>
            <person name="Choo C."/>
            <person name="Paponov I."/>
            <person name="Finkler A."/>
            <person name="Soon Heng Tan C."/>
            <person name="Hutchins A.P."/>
            <person name="Weinmeier T."/>
            <person name="Rattei T."/>
            <person name="Chu J.S."/>
            <person name="Gimenez G."/>
            <person name="Irimia M."/>
            <person name="Rigden D.J."/>
            <person name="Fitzpatrick D.A."/>
            <person name="Lorenzo-Morales J."/>
            <person name="Bateman A."/>
            <person name="Chiu C.H."/>
            <person name="Tang P."/>
            <person name="Hegemann P."/>
            <person name="Fromm H."/>
            <person name="Raoult D."/>
            <person name="Greub G."/>
            <person name="Miranda-Saavedra D."/>
            <person name="Chen N."/>
            <person name="Nash P."/>
            <person name="Ginger M.L."/>
            <person name="Horn M."/>
            <person name="Schaap P."/>
            <person name="Caler L."/>
            <person name="Loftus B."/>
        </authorList>
    </citation>
    <scope>NUCLEOTIDE SEQUENCE [LARGE SCALE GENOMIC DNA]</scope>
    <source>
        <strain evidence="3 4">Neff</strain>
    </source>
</reference>
<protein>
    <submittedName>
        <fullName evidence="3">Fanconi anemia, complementation group L family protein</fullName>
    </submittedName>
</protein>
<proteinExistence type="predicted"/>
<dbReference type="PROSITE" id="PS50089">
    <property type="entry name" value="ZF_RING_2"/>
    <property type="match status" value="1"/>
</dbReference>
<dbReference type="GO" id="GO:0036297">
    <property type="term" value="P:interstrand cross-link repair"/>
    <property type="evidence" value="ECO:0007669"/>
    <property type="project" value="InterPro"/>
</dbReference>
<organism evidence="3 4">
    <name type="scientific">Acanthamoeba castellanii (strain ATCC 30010 / Neff)</name>
    <dbReference type="NCBI Taxonomy" id="1257118"/>
    <lineage>
        <taxon>Eukaryota</taxon>
        <taxon>Amoebozoa</taxon>
        <taxon>Discosea</taxon>
        <taxon>Longamoebia</taxon>
        <taxon>Centramoebida</taxon>
        <taxon>Acanthamoebidae</taxon>
        <taxon>Acanthamoeba</taxon>
    </lineage>
</organism>
<dbReference type="PANTHER" id="PTHR13206">
    <property type="entry name" value="UBIQUITIN LIGASE PROTEIN PHF9 FANCONI ANEMIA GROUP L PROTEIN"/>
    <property type="match status" value="1"/>
</dbReference>
<evidence type="ECO:0000313" key="3">
    <source>
        <dbReference type="EMBL" id="ELR23431.1"/>
    </source>
</evidence>
<dbReference type="KEGG" id="acan:ACA1_070390"/>
<gene>
    <name evidence="3" type="ORF">ACA1_070390</name>
</gene>
<dbReference type="OrthoDB" id="10263265at2759"/>
<evidence type="ECO:0000313" key="4">
    <source>
        <dbReference type="Proteomes" id="UP000011083"/>
    </source>
</evidence>
<dbReference type="InterPro" id="IPR043003">
    <property type="entry name" value="FANCL_d3_sf"/>
</dbReference>
<accession>L8HG57</accession>
<dbReference type="EMBL" id="KB007857">
    <property type="protein sequence ID" value="ELR23431.1"/>
    <property type="molecule type" value="Genomic_DNA"/>
</dbReference>
<dbReference type="SMR" id="L8HG57"/>
<dbReference type="RefSeq" id="XP_004352959.1">
    <property type="nucleotide sequence ID" value="XM_004352907.1"/>
</dbReference>
<dbReference type="Pfam" id="PF18891">
    <property type="entry name" value="FANCL_d3"/>
    <property type="match status" value="1"/>
</dbReference>
<dbReference type="AlphaFoldDB" id="L8HG57"/>
<dbReference type="InterPro" id="IPR013083">
    <property type="entry name" value="Znf_RING/FYVE/PHD"/>
</dbReference>
<name>L8HG57_ACACF</name>
<keyword evidence="4" id="KW-1185">Reference proteome</keyword>
<dbReference type="OMA" id="NRPFHAK"/>
<dbReference type="SUPFAM" id="SSF57850">
    <property type="entry name" value="RING/U-box"/>
    <property type="match status" value="1"/>
</dbReference>
<dbReference type="Pfam" id="PF18890">
    <property type="entry name" value="FANCL_d2"/>
    <property type="match status" value="1"/>
</dbReference>
<evidence type="ECO:0000256" key="1">
    <source>
        <dbReference type="PROSITE-ProRule" id="PRU00175"/>
    </source>
</evidence>
<dbReference type="InterPro" id="IPR026848">
    <property type="entry name" value="Fancl"/>
</dbReference>
<dbReference type="InterPro" id="IPR016135">
    <property type="entry name" value="UBQ-conjugating_enzyme/RWD"/>
</dbReference>
<dbReference type="Gene3D" id="3.30.40.10">
    <property type="entry name" value="Zinc/RING finger domain, C3HC4 (zinc finger)"/>
    <property type="match status" value="1"/>
</dbReference>
<evidence type="ECO:0000259" key="2">
    <source>
        <dbReference type="PROSITE" id="PS50089"/>
    </source>
</evidence>
<dbReference type="VEuPathDB" id="AmoebaDB:ACA1_070390"/>
<sequence>MEQPAGHATKRRRLGTEWAVAVERPRGTERMGDAAARVRCSPALRRRLAPHRAALRHRLAESNDAHSFLVEVADVLSKTTTGGGGGIGGVRSGGVPPRGGGFYSRVVAEIDAVGWSKLVSANDSLTRLSLRTTDEAGREHRLEVELMPDHPRTAPVCTTDLPQALALRWDPAQPSTLADVVRQFEEALRGYQALWAVLEDIDRHTWVLEPERPTLATSIRRIALGNHCSLQVVIDAAAPASVPQCRFLGSETRVAALRENLNANLDLWDEGQALHVNLGRVLGCELPGKEAAATGDRASIGCGICYALRFKGDIPTVLCSLASCNKAFHEACLVEWLRVLPSTRQSFGTLFGTCPYCSTQIVVKTRS</sequence>
<dbReference type="Gene3D" id="3.10.110.20">
    <property type="entry name" value="RWD domain-like"/>
    <property type="match status" value="1"/>
</dbReference>